<dbReference type="Proteomes" id="UP000036403">
    <property type="component" value="Unassembled WGS sequence"/>
</dbReference>
<dbReference type="AlphaFoldDB" id="A0A0J7JU38"/>
<keyword evidence="2" id="KW-1185">Reference proteome</keyword>
<reference evidence="1 2" key="1">
    <citation type="submission" date="2015-04" db="EMBL/GenBank/DDBJ databases">
        <title>Lasius niger genome sequencing.</title>
        <authorList>
            <person name="Konorov E.A."/>
            <person name="Nikitin M.A."/>
            <person name="Kirill M.V."/>
            <person name="Chang P."/>
        </authorList>
    </citation>
    <scope>NUCLEOTIDE SEQUENCE [LARGE SCALE GENOMIC DNA]</scope>
    <source>
        <tissue evidence="1">Whole</tissue>
    </source>
</reference>
<dbReference type="EMBL" id="LBMM01031565">
    <property type="protein sequence ID" value="KMQ81793.1"/>
    <property type="molecule type" value="Genomic_DNA"/>
</dbReference>
<organism evidence="1 2">
    <name type="scientific">Lasius niger</name>
    <name type="common">Black garden ant</name>
    <dbReference type="NCBI Taxonomy" id="67767"/>
    <lineage>
        <taxon>Eukaryota</taxon>
        <taxon>Metazoa</taxon>
        <taxon>Ecdysozoa</taxon>
        <taxon>Arthropoda</taxon>
        <taxon>Hexapoda</taxon>
        <taxon>Insecta</taxon>
        <taxon>Pterygota</taxon>
        <taxon>Neoptera</taxon>
        <taxon>Endopterygota</taxon>
        <taxon>Hymenoptera</taxon>
        <taxon>Apocrita</taxon>
        <taxon>Aculeata</taxon>
        <taxon>Formicoidea</taxon>
        <taxon>Formicidae</taxon>
        <taxon>Formicinae</taxon>
        <taxon>Lasius</taxon>
        <taxon>Lasius</taxon>
    </lineage>
</organism>
<name>A0A0J7JU38_LASNI</name>
<proteinExistence type="predicted"/>
<gene>
    <name evidence="1" type="ORF">RF55_25189</name>
</gene>
<evidence type="ECO:0000313" key="1">
    <source>
        <dbReference type="EMBL" id="KMQ81793.1"/>
    </source>
</evidence>
<sequence length="202" mass="22762">SQQLAAAHITPPGVQAHAPIEIRNDIRCDEPLDAVKCLPEFSGAHESYVSWRQAALAAYRIFRPYDDSSRHYQAVIIIRNKIRGAADVVLASFGTVLNFDAIISRLDFTYSDKRPVHVIEQELATLRQGNMSLLQYYYEVGKKLTLLTNKVNMSYEPVLAKGLCEKFREDALRMFISGLKRSLTDVLISAKPRNLPSGRIEP</sequence>
<evidence type="ECO:0000313" key="2">
    <source>
        <dbReference type="Proteomes" id="UP000036403"/>
    </source>
</evidence>
<dbReference type="PaxDb" id="67767-A0A0J7JU38"/>
<accession>A0A0J7JU38</accession>
<protein>
    <submittedName>
        <fullName evidence="1">Gag protein</fullName>
    </submittedName>
</protein>
<comment type="caution">
    <text evidence="1">The sequence shown here is derived from an EMBL/GenBank/DDBJ whole genome shotgun (WGS) entry which is preliminary data.</text>
</comment>
<feature type="non-terminal residue" evidence="1">
    <location>
        <position position="1"/>
    </location>
</feature>
<dbReference type="OrthoDB" id="8053742at2759"/>